<dbReference type="AlphaFoldDB" id="A0AAN8U2C2"/>
<dbReference type="EMBL" id="JBANQN010000002">
    <property type="protein sequence ID" value="KAK6798680.1"/>
    <property type="molecule type" value="Genomic_DNA"/>
</dbReference>
<evidence type="ECO:0000313" key="1">
    <source>
        <dbReference type="EMBL" id="KAK6798680.1"/>
    </source>
</evidence>
<keyword evidence="2" id="KW-1185">Reference proteome</keyword>
<name>A0AAN8U2C2_SOLBU</name>
<gene>
    <name evidence="1" type="ORF">RDI58_006383</name>
</gene>
<accession>A0AAN8U2C2</accession>
<protein>
    <submittedName>
        <fullName evidence="1">Uncharacterized protein</fullName>
    </submittedName>
</protein>
<evidence type="ECO:0000313" key="2">
    <source>
        <dbReference type="Proteomes" id="UP001371456"/>
    </source>
</evidence>
<reference evidence="1 2" key="1">
    <citation type="submission" date="2024-02" db="EMBL/GenBank/DDBJ databases">
        <title>de novo genome assembly of Solanum bulbocastanum strain 11H21.</title>
        <authorList>
            <person name="Hosaka A.J."/>
        </authorList>
    </citation>
    <scope>NUCLEOTIDE SEQUENCE [LARGE SCALE GENOMIC DNA]</scope>
    <source>
        <tissue evidence="1">Young leaves</tissue>
    </source>
</reference>
<proteinExistence type="predicted"/>
<organism evidence="1 2">
    <name type="scientific">Solanum bulbocastanum</name>
    <name type="common">Wild potato</name>
    <dbReference type="NCBI Taxonomy" id="147425"/>
    <lineage>
        <taxon>Eukaryota</taxon>
        <taxon>Viridiplantae</taxon>
        <taxon>Streptophyta</taxon>
        <taxon>Embryophyta</taxon>
        <taxon>Tracheophyta</taxon>
        <taxon>Spermatophyta</taxon>
        <taxon>Magnoliopsida</taxon>
        <taxon>eudicotyledons</taxon>
        <taxon>Gunneridae</taxon>
        <taxon>Pentapetalae</taxon>
        <taxon>asterids</taxon>
        <taxon>lamiids</taxon>
        <taxon>Solanales</taxon>
        <taxon>Solanaceae</taxon>
        <taxon>Solanoideae</taxon>
        <taxon>Solaneae</taxon>
        <taxon>Solanum</taxon>
    </lineage>
</organism>
<dbReference type="Proteomes" id="UP001371456">
    <property type="component" value="Unassembled WGS sequence"/>
</dbReference>
<comment type="caution">
    <text evidence="1">The sequence shown here is derived from an EMBL/GenBank/DDBJ whole genome shotgun (WGS) entry which is preliminary data.</text>
</comment>
<sequence length="31" mass="3538">MRTKAGASMAKSFDAQMYLKRVGLGKEDYHF</sequence>